<dbReference type="Pfam" id="PF18962">
    <property type="entry name" value="Por_Secre_tail"/>
    <property type="match status" value="1"/>
</dbReference>
<feature type="domain" description="Secretion system C-terminal sorting" evidence="1">
    <location>
        <begin position="104"/>
        <end position="184"/>
    </location>
</feature>
<dbReference type="EMBL" id="SNWP01000011">
    <property type="protein sequence ID" value="TDO27021.1"/>
    <property type="molecule type" value="Genomic_DNA"/>
</dbReference>
<evidence type="ECO:0000259" key="1">
    <source>
        <dbReference type="Pfam" id="PF18962"/>
    </source>
</evidence>
<name>A0A4R6IXA1_9BACT</name>
<protein>
    <submittedName>
        <fullName evidence="2">Putative secreted protein (Por secretion system target)</fullName>
    </submittedName>
</protein>
<keyword evidence="3" id="KW-1185">Reference proteome</keyword>
<dbReference type="OrthoDB" id="1056765at2"/>
<evidence type="ECO:0000313" key="3">
    <source>
        <dbReference type="Proteomes" id="UP000295741"/>
    </source>
</evidence>
<dbReference type="RefSeq" id="WP_133474891.1">
    <property type="nucleotide sequence ID" value="NZ_SNWP01000011.1"/>
</dbReference>
<dbReference type="NCBIfam" id="TIGR04183">
    <property type="entry name" value="Por_Secre_tail"/>
    <property type="match status" value="1"/>
</dbReference>
<sequence length="187" mass="20303">MRSEGDKQVSIEMKYFKMLALLSIFILIGICVSAQQLNYSMGFTGNLSINNISVPSNSFPLISVKGDKCISIDNGLSKFMPSTVRLFVTNCIVDQPKGQLNLSIYPNPSFGGFITLTATASANPTGLFSIKIMELNGRVRIISSATMAELKSGVRINVSGLNQNMYIVHASSAKDDLSDVKQIIILK</sequence>
<accession>A0A4R6IXA1</accession>
<comment type="caution">
    <text evidence="2">The sequence shown here is derived from an EMBL/GenBank/DDBJ whole genome shotgun (WGS) entry which is preliminary data.</text>
</comment>
<evidence type="ECO:0000313" key="2">
    <source>
        <dbReference type="EMBL" id="TDO27021.1"/>
    </source>
</evidence>
<organism evidence="2 3">
    <name type="scientific">Sediminibacterium goheungense</name>
    <dbReference type="NCBI Taxonomy" id="1086393"/>
    <lineage>
        <taxon>Bacteria</taxon>
        <taxon>Pseudomonadati</taxon>
        <taxon>Bacteroidota</taxon>
        <taxon>Chitinophagia</taxon>
        <taxon>Chitinophagales</taxon>
        <taxon>Chitinophagaceae</taxon>
        <taxon>Sediminibacterium</taxon>
    </lineage>
</organism>
<reference evidence="2 3" key="1">
    <citation type="submission" date="2019-03" db="EMBL/GenBank/DDBJ databases">
        <title>Genomic Encyclopedia of Archaeal and Bacterial Type Strains, Phase II (KMG-II): from individual species to whole genera.</title>
        <authorList>
            <person name="Goeker M."/>
        </authorList>
    </citation>
    <scope>NUCLEOTIDE SEQUENCE [LARGE SCALE GENOMIC DNA]</scope>
    <source>
        <strain evidence="2 3">DSM 28323</strain>
    </source>
</reference>
<dbReference type="InterPro" id="IPR026444">
    <property type="entry name" value="Secre_tail"/>
</dbReference>
<gene>
    <name evidence="2" type="ORF">BC659_2337</name>
</gene>
<proteinExistence type="predicted"/>
<dbReference type="Proteomes" id="UP000295741">
    <property type="component" value="Unassembled WGS sequence"/>
</dbReference>
<dbReference type="AlphaFoldDB" id="A0A4R6IXA1"/>